<comment type="caution">
    <text evidence="3">The sequence shown here is derived from an EMBL/GenBank/DDBJ whole genome shotgun (WGS) entry which is preliminary data.</text>
</comment>
<accession>A0ABT1ZIH3</accession>
<dbReference type="Proteomes" id="UP001205337">
    <property type="component" value="Unassembled WGS sequence"/>
</dbReference>
<gene>
    <name evidence="3" type="ORF">NUH29_13260</name>
</gene>
<evidence type="ECO:0000313" key="3">
    <source>
        <dbReference type="EMBL" id="MCS0500518.1"/>
    </source>
</evidence>
<name>A0ABT1ZIH3_9MICO</name>
<dbReference type="PANTHER" id="PTHR35601">
    <property type="entry name" value="TOXIN RELE"/>
    <property type="match status" value="1"/>
</dbReference>
<keyword evidence="2" id="KW-1277">Toxin-antitoxin system</keyword>
<organism evidence="3 4">
    <name type="scientific">Protaetiibacter mangrovi</name>
    <dbReference type="NCBI Taxonomy" id="2970926"/>
    <lineage>
        <taxon>Bacteria</taxon>
        <taxon>Bacillati</taxon>
        <taxon>Actinomycetota</taxon>
        <taxon>Actinomycetes</taxon>
        <taxon>Micrococcales</taxon>
        <taxon>Microbacteriaceae</taxon>
        <taxon>Protaetiibacter</taxon>
    </lineage>
</organism>
<evidence type="ECO:0000313" key="4">
    <source>
        <dbReference type="Proteomes" id="UP001205337"/>
    </source>
</evidence>
<dbReference type="Pfam" id="PF05016">
    <property type="entry name" value="ParE_toxin"/>
    <property type="match status" value="1"/>
</dbReference>
<reference evidence="3 4" key="1">
    <citation type="submission" date="2022-08" db="EMBL/GenBank/DDBJ databases">
        <authorList>
            <person name="Li F."/>
        </authorList>
    </citation>
    <scope>NUCLEOTIDE SEQUENCE [LARGE SCALE GENOMIC DNA]</scope>
    <source>
        <strain evidence="3 4">10F1B-8-1</strain>
    </source>
</reference>
<dbReference type="Gene3D" id="3.30.2310.20">
    <property type="entry name" value="RelE-like"/>
    <property type="match status" value="1"/>
</dbReference>
<dbReference type="NCBIfam" id="TIGR02385">
    <property type="entry name" value="RelE_StbE"/>
    <property type="match status" value="1"/>
</dbReference>
<dbReference type="SUPFAM" id="SSF143011">
    <property type="entry name" value="RelE-like"/>
    <property type="match status" value="1"/>
</dbReference>
<dbReference type="RefSeq" id="WP_258799695.1">
    <property type="nucleotide sequence ID" value="NZ_JANTHX010000008.1"/>
</dbReference>
<protein>
    <submittedName>
        <fullName evidence="3">Type II toxin-antitoxin system RelE/ParE family toxin</fullName>
    </submittedName>
</protein>
<dbReference type="EMBL" id="JANTHX010000008">
    <property type="protein sequence ID" value="MCS0500518.1"/>
    <property type="molecule type" value="Genomic_DNA"/>
</dbReference>
<proteinExistence type="inferred from homology"/>
<dbReference type="InterPro" id="IPR007712">
    <property type="entry name" value="RelE/ParE_toxin"/>
</dbReference>
<sequence>MSRYSVEFTTAAAREVRKLDPQIRRRLLDAIENLGDDPRPHGARKLVGYDDAWRIRVGDYRVLYEVRDEAVLVTVFTVGHRRAVYEVR</sequence>
<evidence type="ECO:0000256" key="1">
    <source>
        <dbReference type="ARBA" id="ARBA00006226"/>
    </source>
</evidence>
<dbReference type="InterPro" id="IPR035093">
    <property type="entry name" value="RelE/ParE_toxin_dom_sf"/>
</dbReference>
<comment type="similarity">
    <text evidence="1">Belongs to the RelE toxin family.</text>
</comment>
<keyword evidence="4" id="KW-1185">Reference proteome</keyword>
<dbReference type="PANTHER" id="PTHR35601:SF1">
    <property type="entry name" value="TOXIN RELE"/>
    <property type="match status" value="1"/>
</dbReference>
<evidence type="ECO:0000256" key="2">
    <source>
        <dbReference type="ARBA" id="ARBA00022649"/>
    </source>
</evidence>